<accession>A0A0F9G0G3</accession>
<name>A0A0F9G0G3_9ZZZZ</name>
<reference evidence="1" key="1">
    <citation type="journal article" date="2015" name="Nature">
        <title>Complex archaea that bridge the gap between prokaryotes and eukaryotes.</title>
        <authorList>
            <person name="Spang A."/>
            <person name="Saw J.H."/>
            <person name="Jorgensen S.L."/>
            <person name="Zaremba-Niedzwiedzka K."/>
            <person name="Martijn J."/>
            <person name="Lind A.E."/>
            <person name="van Eijk R."/>
            <person name="Schleper C."/>
            <person name="Guy L."/>
            <person name="Ettema T.J."/>
        </authorList>
    </citation>
    <scope>NUCLEOTIDE SEQUENCE</scope>
</reference>
<organism evidence="1">
    <name type="scientific">marine sediment metagenome</name>
    <dbReference type="NCBI Taxonomy" id="412755"/>
    <lineage>
        <taxon>unclassified sequences</taxon>
        <taxon>metagenomes</taxon>
        <taxon>ecological metagenomes</taxon>
    </lineage>
</organism>
<dbReference type="EMBL" id="LAZR01019538">
    <property type="protein sequence ID" value="KKL92179.1"/>
    <property type="molecule type" value="Genomic_DNA"/>
</dbReference>
<evidence type="ECO:0000313" key="1">
    <source>
        <dbReference type="EMBL" id="KKL92179.1"/>
    </source>
</evidence>
<protein>
    <recommendedName>
        <fullName evidence="2">Antitoxin</fullName>
    </recommendedName>
</protein>
<proteinExistence type="predicted"/>
<dbReference type="AlphaFoldDB" id="A0A0F9G0G3"/>
<gene>
    <name evidence="1" type="ORF">LCGC14_1887300</name>
</gene>
<sequence>MKTLNIPLEDKEHKALSKAKGNQSWRDFLFQLINYKENKVKKLEYLALKKYYDGVDNPAGFLMDHLQPEEYKEWSKLIEELKESEK</sequence>
<comment type="caution">
    <text evidence="1">The sequence shown here is derived from an EMBL/GenBank/DDBJ whole genome shotgun (WGS) entry which is preliminary data.</text>
</comment>
<evidence type="ECO:0008006" key="2">
    <source>
        <dbReference type="Google" id="ProtNLM"/>
    </source>
</evidence>